<dbReference type="PANTHER" id="PTHR35400:SF3">
    <property type="entry name" value="SLL1072 PROTEIN"/>
    <property type="match status" value="1"/>
</dbReference>
<dbReference type="EMBL" id="JBHRWI010000042">
    <property type="protein sequence ID" value="MFC3514669.1"/>
    <property type="molecule type" value="Genomic_DNA"/>
</dbReference>
<dbReference type="InterPro" id="IPR008538">
    <property type="entry name" value="Uma2"/>
</dbReference>
<dbReference type="CDD" id="cd06260">
    <property type="entry name" value="DUF820-like"/>
    <property type="match status" value="1"/>
</dbReference>
<dbReference type="InterPro" id="IPR011335">
    <property type="entry name" value="Restrct_endonuc-II-like"/>
</dbReference>
<dbReference type="Pfam" id="PF05685">
    <property type="entry name" value="Uma2"/>
    <property type="match status" value="1"/>
</dbReference>
<keyword evidence="2" id="KW-0378">Hydrolase</keyword>
<name>A0ABV7QQR0_9PSEU</name>
<evidence type="ECO:0000313" key="3">
    <source>
        <dbReference type="Proteomes" id="UP001595764"/>
    </source>
</evidence>
<dbReference type="Gene3D" id="3.90.1570.10">
    <property type="entry name" value="tt1808, chain A"/>
    <property type="match status" value="1"/>
</dbReference>
<proteinExistence type="predicted"/>
<dbReference type="Proteomes" id="UP001595764">
    <property type="component" value="Unassembled WGS sequence"/>
</dbReference>
<keyword evidence="2" id="KW-0540">Nuclease</keyword>
<dbReference type="GO" id="GO:0004519">
    <property type="term" value="F:endonuclease activity"/>
    <property type="evidence" value="ECO:0007669"/>
    <property type="project" value="UniProtKB-KW"/>
</dbReference>
<accession>A0ABV7QQR0</accession>
<gene>
    <name evidence="2" type="ORF">ACFORO_31170</name>
</gene>
<organism evidence="2 3">
    <name type="scientific">Amycolatopsis halotolerans</name>
    <dbReference type="NCBI Taxonomy" id="330083"/>
    <lineage>
        <taxon>Bacteria</taxon>
        <taxon>Bacillati</taxon>
        <taxon>Actinomycetota</taxon>
        <taxon>Actinomycetes</taxon>
        <taxon>Pseudonocardiales</taxon>
        <taxon>Pseudonocardiaceae</taxon>
        <taxon>Amycolatopsis</taxon>
    </lineage>
</organism>
<keyword evidence="3" id="KW-1185">Reference proteome</keyword>
<reference evidence="3" key="1">
    <citation type="journal article" date="2019" name="Int. J. Syst. Evol. Microbiol.">
        <title>The Global Catalogue of Microorganisms (GCM) 10K type strain sequencing project: providing services to taxonomists for standard genome sequencing and annotation.</title>
        <authorList>
            <consortium name="The Broad Institute Genomics Platform"/>
            <consortium name="The Broad Institute Genome Sequencing Center for Infectious Disease"/>
            <person name="Wu L."/>
            <person name="Ma J."/>
        </authorList>
    </citation>
    <scope>NUCLEOTIDE SEQUENCE [LARGE SCALE GENOMIC DNA]</scope>
    <source>
        <strain evidence="3">CGMCC 4.7682</strain>
    </source>
</reference>
<dbReference type="SUPFAM" id="SSF52980">
    <property type="entry name" value="Restriction endonuclease-like"/>
    <property type="match status" value="1"/>
</dbReference>
<dbReference type="InterPro" id="IPR012296">
    <property type="entry name" value="Nuclease_put_TT1808"/>
</dbReference>
<keyword evidence="2" id="KW-0255">Endonuclease</keyword>
<sequence length="180" mass="19336">MQTNDINPGEAPGLAEVLALPNEQLLGNRIEGVDGTLVMGPAPTALHQQWLQRLQLAVVPALPKGTALLPGVAVRCGESRLLIPDFVIVTCPDVATTWYPASEVLLAAEIESPSTRVQDRIFKKALYAEALIPYYLLVDPEQEAATVYALSEGDYLPHAKSEGGVLTLAEPFPAELNLRA</sequence>
<comment type="caution">
    <text evidence="2">The sequence shown here is derived from an EMBL/GenBank/DDBJ whole genome shotgun (WGS) entry which is preliminary data.</text>
</comment>
<feature type="domain" description="Putative restriction endonuclease" evidence="1">
    <location>
        <begin position="16"/>
        <end position="178"/>
    </location>
</feature>
<dbReference type="PANTHER" id="PTHR35400">
    <property type="entry name" value="SLR1083 PROTEIN"/>
    <property type="match status" value="1"/>
</dbReference>
<dbReference type="RefSeq" id="WP_377872749.1">
    <property type="nucleotide sequence ID" value="NZ_JBHMAY010000040.1"/>
</dbReference>
<evidence type="ECO:0000313" key="2">
    <source>
        <dbReference type="EMBL" id="MFC3514669.1"/>
    </source>
</evidence>
<protein>
    <submittedName>
        <fullName evidence="2">Uma2 family endonuclease</fullName>
    </submittedName>
</protein>
<evidence type="ECO:0000259" key="1">
    <source>
        <dbReference type="Pfam" id="PF05685"/>
    </source>
</evidence>